<name>A0A2M7FXK5_9BACT</name>
<organism evidence="2 3">
    <name type="scientific">bacterium (Candidatus Blackallbacteria) CG17_big_fil_post_rev_8_21_14_2_50_48_46</name>
    <dbReference type="NCBI Taxonomy" id="2014261"/>
    <lineage>
        <taxon>Bacteria</taxon>
        <taxon>Candidatus Blackallbacteria</taxon>
    </lineage>
</organism>
<dbReference type="Pfam" id="PF03321">
    <property type="entry name" value="GH3"/>
    <property type="match status" value="1"/>
</dbReference>
<protein>
    <submittedName>
        <fullName evidence="2">GH3 auxin-responsive promoter</fullName>
    </submittedName>
</protein>
<reference evidence="2 3" key="1">
    <citation type="submission" date="2017-09" db="EMBL/GenBank/DDBJ databases">
        <title>Depth-based differentiation of microbial function through sediment-hosted aquifers and enrichment of novel symbionts in the deep terrestrial subsurface.</title>
        <authorList>
            <person name="Probst A.J."/>
            <person name="Ladd B."/>
            <person name="Jarett J.K."/>
            <person name="Geller-Mcgrath D.E."/>
            <person name="Sieber C.M."/>
            <person name="Emerson J.B."/>
            <person name="Anantharaman K."/>
            <person name="Thomas B.C."/>
            <person name="Malmstrom R."/>
            <person name="Stieglmeier M."/>
            <person name="Klingl A."/>
            <person name="Woyke T."/>
            <person name="Ryan C.M."/>
            <person name="Banfield J.F."/>
        </authorList>
    </citation>
    <scope>NUCLEOTIDE SEQUENCE [LARGE SCALE GENOMIC DNA]</scope>
    <source>
        <strain evidence="2">CG17_big_fil_post_rev_8_21_14_2_50_48_46</strain>
    </source>
</reference>
<gene>
    <name evidence="2" type="ORF">COW36_23360</name>
</gene>
<dbReference type="EMBL" id="PFFQ01000065">
    <property type="protein sequence ID" value="PIW13981.1"/>
    <property type="molecule type" value="Genomic_DNA"/>
</dbReference>
<evidence type="ECO:0000313" key="3">
    <source>
        <dbReference type="Proteomes" id="UP000231019"/>
    </source>
</evidence>
<dbReference type="PANTHER" id="PTHR31901">
    <property type="entry name" value="GH3 DOMAIN-CONTAINING PROTEIN"/>
    <property type="match status" value="1"/>
</dbReference>
<dbReference type="PANTHER" id="PTHR31901:SF9">
    <property type="entry name" value="GH3 DOMAIN-CONTAINING PROTEIN"/>
    <property type="match status" value="1"/>
</dbReference>
<dbReference type="Proteomes" id="UP000231019">
    <property type="component" value="Unassembled WGS sequence"/>
</dbReference>
<sequence length="503" mass="57269">MSRAGLLTLFRWATDWSWKRFERALQTPSQAQNQTLQAILKASSLKGIHDYARFRQLPLRSYEDLAPRILAAKTSERGFLSRQRPRAYEPTSGSSGAQKLIPYTPALIASFTQLFVLWAHDFLTHGPALKGGRLYFSISPQFHETNEGLSDDSDYLSGPTAWLFRQFALVSPHIKKLKNPDDFFKVLALSLLAAEDLEIISIWSPSFLLSLLNFIQNHREMLLEAGQKTEHKIAGLHFQTGALPADKQTELRKTEPNWQILFPTLKLISCWGAQNARTGFEELKRLFPHCHVQEKGLLATEAPISFPSEKYHLFLPLLTQVFFEFLDHTGQILLLDQIQIGQSYELIISQKSGLLRYRLGDRVRVVGKALNTPCFEFLGRDQAISDLVGEKLNEDYLAQIAQSLWPALYLCLVPDSALPGYTLFSNAPLNIQAFEAELMRSPHYCNARQLQQLKPLQAVVVPDLSEKLKRFFSQERGLKWGDVKDRYLYSQEKDGNLSGFLKN</sequence>
<comment type="caution">
    <text evidence="2">The sequence shown here is derived from an EMBL/GenBank/DDBJ whole genome shotgun (WGS) entry which is preliminary data.</text>
</comment>
<evidence type="ECO:0000313" key="2">
    <source>
        <dbReference type="EMBL" id="PIW13981.1"/>
    </source>
</evidence>
<proteinExistence type="predicted"/>
<dbReference type="GO" id="GO:0016881">
    <property type="term" value="F:acid-amino acid ligase activity"/>
    <property type="evidence" value="ECO:0007669"/>
    <property type="project" value="TreeGrafter"/>
</dbReference>
<accession>A0A2M7FXK5</accession>
<dbReference type="InterPro" id="IPR055377">
    <property type="entry name" value="GH3_M"/>
</dbReference>
<dbReference type="GO" id="GO:0005737">
    <property type="term" value="C:cytoplasm"/>
    <property type="evidence" value="ECO:0007669"/>
    <property type="project" value="TreeGrafter"/>
</dbReference>
<evidence type="ECO:0000259" key="1">
    <source>
        <dbReference type="Pfam" id="PF23571"/>
    </source>
</evidence>
<dbReference type="InterPro" id="IPR004993">
    <property type="entry name" value="GH3"/>
</dbReference>
<feature type="domain" description="GH3 middle" evidence="1">
    <location>
        <begin position="316"/>
        <end position="380"/>
    </location>
</feature>
<dbReference type="Pfam" id="PF23571">
    <property type="entry name" value="GH3_M"/>
    <property type="match status" value="1"/>
</dbReference>
<dbReference type="AlphaFoldDB" id="A0A2M7FXK5"/>